<dbReference type="EMBL" id="MSFN02000001">
    <property type="protein sequence ID" value="PTU25363.1"/>
    <property type="molecule type" value="Genomic_DNA"/>
</dbReference>
<accession>A0A2T5M9Z8</accession>
<sequence length="101" mass="11676">MRWTKENEEILWRTFFETQNVNIDLDKLANGWPGAEKPTPKALKEHLSKFRKNLRGENTVTFSMSVKRKTDSDVDGSPQKKRTPKKAKKEKVQEEVSGDDA</sequence>
<feature type="region of interest" description="Disordered" evidence="1">
    <location>
        <begin position="61"/>
        <end position="101"/>
    </location>
</feature>
<protein>
    <submittedName>
        <fullName evidence="2">Uncharacterized protein</fullName>
    </submittedName>
</protein>
<dbReference type="AlphaFoldDB" id="A0A2T5M9Z8"/>
<dbReference type="GeneID" id="63812013"/>
<proteinExistence type="predicted"/>
<evidence type="ECO:0000256" key="1">
    <source>
        <dbReference type="SAM" id="MobiDB-lite"/>
    </source>
</evidence>
<dbReference type="RefSeq" id="XP_040756755.1">
    <property type="nucleotide sequence ID" value="XM_040895131.1"/>
</dbReference>
<dbReference type="OrthoDB" id="5420368at2759"/>
<feature type="compositionally biased region" description="Basic residues" evidence="1">
    <location>
        <begin position="79"/>
        <end position="89"/>
    </location>
</feature>
<reference evidence="2 3" key="1">
    <citation type="journal article" date="2018" name="Proc. Natl. Acad. Sci. U.S.A.">
        <title>Linking secondary metabolites to gene clusters through genome sequencing of six diverse Aspergillus species.</title>
        <authorList>
            <person name="Kaerboelling I."/>
            <person name="Vesth T.C."/>
            <person name="Frisvad J.C."/>
            <person name="Nybo J.L."/>
            <person name="Theobald S."/>
            <person name="Kuo A."/>
            <person name="Bowyer P."/>
            <person name="Matsuda Y."/>
            <person name="Mondo S."/>
            <person name="Lyhne E.K."/>
            <person name="Kogle M.E."/>
            <person name="Clum A."/>
            <person name="Lipzen A."/>
            <person name="Salamov A."/>
            <person name="Ngan C.Y."/>
            <person name="Daum C."/>
            <person name="Chiniquy J."/>
            <person name="Barry K."/>
            <person name="LaButti K."/>
            <person name="Haridas S."/>
            <person name="Simmons B.A."/>
            <person name="Magnuson J.K."/>
            <person name="Mortensen U.H."/>
            <person name="Larsen T.O."/>
            <person name="Grigoriev I.V."/>
            <person name="Baker S.E."/>
            <person name="Andersen M.R."/>
        </authorList>
    </citation>
    <scope>NUCLEOTIDE SEQUENCE [LARGE SCALE GENOMIC DNA]</scope>
    <source>
        <strain evidence="2 3">IBT 24754</strain>
    </source>
</reference>
<comment type="caution">
    <text evidence="2">The sequence shown here is derived from an EMBL/GenBank/DDBJ whole genome shotgun (WGS) entry which is preliminary data.</text>
</comment>
<evidence type="ECO:0000313" key="3">
    <source>
        <dbReference type="Proteomes" id="UP000244073"/>
    </source>
</evidence>
<gene>
    <name evidence="2" type="ORF">P175DRAFT_0472589</name>
</gene>
<name>A0A2T5M9Z8_9EURO</name>
<dbReference type="Proteomes" id="UP000244073">
    <property type="component" value="Unassembled WGS sequence"/>
</dbReference>
<dbReference type="VEuPathDB" id="FungiDB:P175DRAFT_0472589"/>
<organism evidence="2 3">
    <name type="scientific">Aspergillus ochraceoroseus IBT 24754</name>
    <dbReference type="NCBI Taxonomy" id="1392256"/>
    <lineage>
        <taxon>Eukaryota</taxon>
        <taxon>Fungi</taxon>
        <taxon>Dikarya</taxon>
        <taxon>Ascomycota</taxon>
        <taxon>Pezizomycotina</taxon>
        <taxon>Eurotiomycetes</taxon>
        <taxon>Eurotiomycetidae</taxon>
        <taxon>Eurotiales</taxon>
        <taxon>Aspergillaceae</taxon>
        <taxon>Aspergillus</taxon>
        <taxon>Aspergillus subgen. Nidulantes</taxon>
    </lineage>
</organism>
<evidence type="ECO:0000313" key="2">
    <source>
        <dbReference type="EMBL" id="PTU25363.1"/>
    </source>
</evidence>